<evidence type="ECO:0000313" key="3">
    <source>
        <dbReference type="EMBL" id="MBK1632259.1"/>
    </source>
</evidence>
<comment type="similarity">
    <text evidence="1">Belongs to the metallophosphoesterase superfamily. YfcE family.</text>
</comment>
<gene>
    <name evidence="3" type="ORF">CKO31_16235</name>
</gene>
<organism evidence="3 4">
    <name type="scientific">Thiohalocapsa halophila</name>
    <dbReference type="NCBI Taxonomy" id="69359"/>
    <lineage>
        <taxon>Bacteria</taxon>
        <taxon>Pseudomonadati</taxon>
        <taxon>Pseudomonadota</taxon>
        <taxon>Gammaproteobacteria</taxon>
        <taxon>Chromatiales</taxon>
        <taxon>Chromatiaceae</taxon>
        <taxon>Thiohalocapsa</taxon>
    </lineage>
</organism>
<dbReference type="Pfam" id="PF12850">
    <property type="entry name" value="Metallophos_2"/>
    <property type="match status" value="1"/>
</dbReference>
<dbReference type="InterPro" id="IPR050126">
    <property type="entry name" value="Ap4A_hydrolase"/>
</dbReference>
<dbReference type="InterPro" id="IPR011152">
    <property type="entry name" value="Pesterase_MJ0912"/>
</dbReference>
<dbReference type="RefSeq" id="WP_200239676.1">
    <property type="nucleotide sequence ID" value="NZ_NRRV01000043.1"/>
</dbReference>
<evidence type="ECO:0000313" key="4">
    <source>
        <dbReference type="Proteomes" id="UP000748752"/>
    </source>
</evidence>
<comment type="caution">
    <text evidence="3">The sequence shown here is derived from an EMBL/GenBank/DDBJ whole genome shotgun (WGS) entry which is preliminary data.</text>
</comment>
<accession>A0ABS1CLB8</accession>
<dbReference type="SUPFAM" id="SSF56300">
    <property type="entry name" value="Metallo-dependent phosphatases"/>
    <property type="match status" value="1"/>
</dbReference>
<evidence type="ECO:0000259" key="2">
    <source>
        <dbReference type="Pfam" id="PF12850"/>
    </source>
</evidence>
<dbReference type="PIRSF" id="PIRSF000883">
    <property type="entry name" value="Pesterase_MJ0912"/>
    <property type="match status" value="1"/>
</dbReference>
<dbReference type="Proteomes" id="UP000748752">
    <property type="component" value="Unassembled WGS sequence"/>
</dbReference>
<dbReference type="InterPro" id="IPR029052">
    <property type="entry name" value="Metallo-depent_PP-like"/>
</dbReference>
<dbReference type="PANTHER" id="PTHR42850">
    <property type="entry name" value="METALLOPHOSPHOESTERASE"/>
    <property type="match status" value="1"/>
</dbReference>
<reference evidence="3 4" key="1">
    <citation type="journal article" date="2020" name="Microorganisms">
        <title>Osmotic Adaptation and Compatible Solute Biosynthesis of Phototrophic Bacteria as Revealed from Genome Analyses.</title>
        <authorList>
            <person name="Imhoff J.F."/>
            <person name="Rahn T."/>
            <person name="Kunzel S."/>
            <person name="Keller A."/>
            <person name="Neulinger S.C."/>
        </authorList>
    </citation>
    <scope>NUCLEOTIDE SEQUENCE [LARGE SCALE GENOMIC DNA]</scope>
    <source>
        <strain evidence="3 4">DSM 6210</strain>
    </source>
</reference>
<proteinExistence type="inferred from homology"/>
<protein>
    <submittedName>
        <fullName evidence="3">Metallophosphoesterase</fullName>
    </submittedName>
</protein>
<sequence length="278" mass="31259">MKVAVFSDVQAVLPALEAVIEHIEAWHPDMVVMAGDLVNRGPDSGGCLALFDAMRREQGWLPVYGNHEVWVLRCGEEAPASEGERDIRRFTDLAWQQVADQAERLHGWPDHLCLHPPDADAWLHVTHGTMAGNRDGITPGRSDESLAGKLPQGVALFVSGHTHRAHQRRTQGMDVVNVGSVGSPFDGDVRGSYGRFTWRGGRWHTELVRFPYDRERAARDFETSGFLDQGGPLARIVYLEWERAELLIAGWRERYQDAVLRGEITLESSVERYLRTIT</sequence>
<evidence type="ECO:0000256" key="1">
    <source>
        <dbReference type="ARBA" id="ARBA00008950"/>
    </source>
</evidence>
<dbReference type="CDD" id="cd00838">
    <property type="entry name" value="MPP_superfamily"/>
    <property type="match status" value="1"/>
</dbReference>
<dbReference type="InterPro" id="IPR024654">
    <property type="entry name" value="Calcineurin-like_PHP_lpxH"/>
</dbReference>
<name>A0ABS1CLB8_9GAMM</name>
<feature type="domain" description="Calcineurin-like phosphoesterase" evidence="2">
    <location>
        <begin position="1"/>
        <end position="195"/>
    </location>
</feature>
<dbReference type="PANTHER" id="PTHR42850:SF2">
    <property type="entry name" value="BLL5683 PROTEIN"/>
    <property type="match status" value="1"/>
</dbReference>
<keyword evidence="4" id="KW-1185">Reference proteome</keyword>
<dbReference type="Gene3D" id="3.60.21.10">
    <property type="match status" value="1"/>
</dbReference>
<dbReference type="EMBL" id="NRRV01000043">
    <property type="protein sequence ID" value="MBK1632259.1"/>
    <property type="molecule type" value="Genomic_DNA"/>
</dbReference>